<reference evidence="1 2" key="1">
    <citation type="journal article" date="2022" name="New Phytol.">
        <title>Ecological generalism drives hyperdiversity of secondary metabolite gene clusters in xylarialean endophytes.</title>
        <authorList>
            <person name="Franco M.E.E."/>
            <person name="Wisecaver J.H."/>
            <person name="Arnold A.E."/>
            <person name="Ju Y.M."/>
            <person name="Slot J.C."/>
            <person name="Ahrendt S."/>
            <person name="Moore L.P."/>
            <person name="Eastman K.E."/>
            <person name="Scott K."/>
            <person name="Konkel Z."/>
            <person name="Mondo S.J."/>
            <person name="Kuo A."/>
            <person name="Hayes R.D."/>
            <person name="Haridas S."/>
            <person name="Andreopoulos B."/>
            <person name="Riley R."/>
            <person name="LaButti K."/>
            <person name="Pangilinan J."/>
            <person name="Lipzen A."/>
            <person name="Amirebrahimi M."/>
            <person name="Yan J."/>
            <person name="Adam C."/>
            <person name="Keymanesh K."/>
            <person name="Ng V."/>
            <person name="Louie K."/>
            <person name="Northen T."/>
            <person name="Drula E."/>
            <person name="Henrissat B."/>
            <person name="Hsieh H.M."/>
            <person name="Youens-Clark K."/>
            <person name="Lutzoni F."/>
            <person name="Miadlikowska J."/>
            <person name="Eastwood D.C."/>
            <person name="Hamelin R.C."/>
            <person name="Grigoriev I.V."/>
            <person name="U'Ren J.M."/>
        </authorList>
    </citation>
    <scope>NUCLEOTIDE SEQUENCE [LARGE SCALE GENOMIC DNA]</scope>
    <source>
        <strain evidence="1 2">ER1909</strain>
    </source>
</reference>
<evidence type="ECO:0000313" key="1">
    <source>
        <dbReference type="EMBL" id="KAI6087382.1"/>
    </source>
</evidence>
<evidence type="ECO:0000313" key="2">
    <source>
        <dbReference type="Proteomes" id="UP001497680"/>
    </source>
</evidence>
<name>A0ACC0D3W0_9PEZI</name>
<organism evidence="1 2">
    <name type="scientific">Hypoxylon rubiginosum</name>
    <dbReference type="NCBI Taxonomy" id="110542"/>
    <lineage>
        <taxon>Eukaryota</taxon>
        <taxon>Fungi</taxon>
        <taxon>Dikarya</taxon>
        <taxon>Ascomycota</taxon>
        <taxon>Pezizomycotina</taxon>
        <taxon>Sordariomycetes</taxon>
        <taxon>Xylariomycetidae</taxon>
        <taxon>Xylariales</taxon>
        <taxon>Hypoxylaceae</taxon>
        <taxon>Hypoxylon</taxon>
    </lineage>
</organism>
<comment type="caution">
    <text evidence="1">The sequence shown here is derived from an EMBL/GenBank/DDBJ whole genome shotgun (WGS) entry which is preliminary data.</text>
</comment>
<keyword evidence="2" id="KW-1185">Reference proteome</keyword>
<dbReference type="EMBL" id="MU394308">
    <property type="protein sequence ID" value="KAI6087382.1"/>
    <property type="molecule type" value="Genomic_DNA"/>
</dbReference>
<protein>
    <submittedName>
        <fullName evidence="1">Polyketide synthase</fullName>
    </submittedName>
</protein>
<gene>
    <name evidence="1" type="ORF">F4821DRAFT_107308</name>
</gene>
<proteinExistence type="predicted"/>
<sequence>MPDLALHSTMTPHSCSSPTEAHSETAPDSIDSHKPCDIAIIGFSFQFPRSDSAESFWNILISGKCVASEFPPDRLCSTRYHGTGNDRSGTICTRKASFLERDIGAFDARFFGMTPEEAMGTDPQQRILLETTYRALENAGIPLDSIDGSDTSVHTGCFTADYSLTIAKDPEYLPKYAATGAAGSMLSNRISTFFGLTGPSITVDTACSSSLVALDLACQAIKDGRSKMGIVAGCNLLLTSDLFISLSNLGFLSPDGACHSFDARANGYGRGEGFGVLIIKALDDAVRDGDTIRAVVRATGTNQNGHTSLAQPSKEMQRQLIESTYTKANLPMSQTRYFEAHGTGTAIGDPLEAMAIGDAFRSKRDPDDPLIIGAVKANIGHLEGAAGIAGIIKAILVLEKGIIPPIAELSEVNEDIDSDFLNLQFPKKSISWPRPGLRRASVNSFGFGGTNAHVVLDDAFHYLQARGLTGNHCTETGPSNTPVREPQLTTPNTTTTNGVVPHNKMKLFVWSASEQKTATHMLKTYLDYLEESLTSNSINQDDLAALAYTLSNKRSLHSWRTFAVADSVPHLIEQLKVAKPPILSKLNRKAAYIFTGQGAQWVGMGKELFSYPGFRECIAEADKFLHTIGCSWKATDILMSDDGNGTNINEPRFAQPLCTIIQVAIIELLRSFGVHATVSVGHSSGEIAAAYTTGAISRESAWKLAYFRGLVSSELAESSADGPQGTMMAVGASASSLSPYIEEILASSPGGVLSIACLNSPNSTTLAGDISLIQSIHARLEHDGIFTRILKVPVAYHSAHMASIALTYKQLIGTLSSGKPLSHRVNMISTVTGNIASVGELQTPDYWVANMVSPVRFSEAVERLYRDSATETRKKLDMSHQNHMRITDIIEIGPHSALQGPIRDISKSGTLSNIQISYTSALVRGRPATSSFLELVGNLHCRGHNINLASVNGSFTTSNVSYRSLGALPEYPFDHSKLYWSEPRIAKNMRLLSYPYNQFLGLPVADWNPLEPHWRNTLKTSSIEWLEDHQINGKILYPAAAMLVMAIESITQMSDGNSITGYELRDVHFRSALVVPSKDTGVTVQFHLKPSLDSSEKLGAWASFSLFACDEEFTEVCRGFVKAITSIHESVEDDENVHQVNYFLDLVKSVKASGETEMHSEDFYATLRKRGYQYGPTFQGVQRSIWNTYGQGAAEVSLRSPEITSSAQEFSAIHPCTLDNILQLVVSSDSQKADDGQMATWIPSYITRLWVSSSGFKSKAQDDSVQVHIARHNMGARMRTSTVRAVHDGESRWLFEAEGIETTLIAEDMPSHTASQVRKLCYDLILKPDLDLLDSESVMWYTQERARIEPRATEYLDNLRLFILASSLRVVSSVSRSTIPVTKPHLQKQYDWMRQMVKAAKKQPPTNIPPNWMDFTQDSSFESLSSRLRSYGPLGETYVDFNSQVPDILQGTVNTSEILDRNNVIQEYYQMLAEDIQFQNPLSRYIDSLAHKNPSMRILEAGAGSGLITASLMSTLTADTSTGPFCRFSHYDITTPSTSGGHSVAKKVRTLPKTKVGVLDVNEDPIAQGYEEHSYDLILAVNMVDSAGSLQGSLGNMRRLLRRSDGKLIIVDFTNPNFILGHSILGYFPEWWQVEDVWEQIGPSVANTRWSRELQGCGFAAPELVFHDFEFGENQLSTVIVSSASEAPQQWDSIQNWPVLIIREFEKASKSPLATLVTSKFRALGFTDVRESNFDEAAAQFDYTSTLVVIVQDLNWLVLECLDTEQYSVFHTTVNRYNYIMWLSEIIPSSGEVPSVESAHGLARTLRMENHGHIFSTVGLDTSRPARLAANLEISLSNFFQGVLSGPHEPELVQVGDLLHIPRTYECDMLNEKINSLSSDYIEGPQRFGDRNMQLKVSQPGLLDTLYFEEIPEYEPLADDEIEVEVKSVGVNFKDCLVALGRVAEDTIGCECAGMVIRTGSRCHLQPGDRVLVCALDTFRGRLRCLEMLAAKIPDGMTFAEAGGLTTNFVTAHYSLVIAARLSPGESVLIHSGAGGTGQAAIQIAKMRGARVFTTVGSSKKRKLLNELYGIPMDHILNSRDISFSRGIKRLTQNKGVDVVLNSLAGDALIASWECVAPFGRFVEIGKKDIFSHNKLPMFQFARNISFSAVDIGAMISERPELIRDSLACISDLFERNVLRVPSPLTTFPISQVQSAFRHLQSGNNSGKVVVEVDPEDTVLAKVKRRSSWQFGPHETFMISGGLGGQGRSISKWMISKGARNLVLLSRTGPKDDSTVAFIEGLREKGVVVYTPACNISDPASLAATVEYCKLNMPPIKGCIQAAMDIRDSVFENMSYESWIASLEPKITGSWNLHQQLPRDLDFFILFASVSGIIGSQGQSNYAVGNTFQDGLAKYRLSQGEKAISLDLGILTGDGYLAQNQDALMRFIKIKQMLPIAEHEVLALLEHFCDKSLPLNPSQSQIVVGLDLPADIINRGMEPSSWTHEPMFSNLHQMTSSATDSVNNASSSGPTLASRVLASTSLSEATDVLARGLAERLTTIFSMSQDGFDLNQPLHTYGVDSLIAVELRNWFLKTLKVDLAIFEISGGATAVTLGRTAAEKMRSWE</sequence>
<accession>A0ACC0D3W0</accession>
<dbReference type="Proteomes" id="UP001497680">
    <property type="component" value="Unassembled WGS sequence"/>
</dbReference>